<dbReference type="GO" id="GO:0000976">
    <property type="term" value="F:transcription cis-regulatory region binding"/>
    <property type="evidence" value="ECO:0007669"/>
    <property type="project" value="TreeGrafter"/>
</dbReference>
<dbReference type="Pfam" id="PF12833">
    <property type="entry name" value="HTH_18"/>
    <property type="match status" value="1"/>
</dbReference>
<dbReference type="InterPro" id="IPR018060">
    <property type="entry name" value="HTH_AraC"/>
</dbReference>
<keyword evidence="3" id="KW-0804">Transcription</keyword>
<dbReference type="SMART" id="SM00342">
    <property type="entry name" value="HTH_ARAC"/>
    <property type="match status" value="1"/>
</dbReference>
<evidence type="ECO:0000256" key="1">
    <source>
        <dbReference type="ARBA" id="ARBA00023015"/>
    </source>
</evidence>
<dbReference type="SUPFAM" id="SSF46689">
    <property type="entry name" value="Homeodomain-like"/>
    <property type="match status" value="1"/>
</dbReference>
<organism evidence="5 6">
    <name type="scientific">Marinobacterium marinum</name>
    <dbReference type="NCBI Taxonomy" id="2756129"/>
    <lineage>
        <taxon>Bacteria</taxon>
        <taxon>Pseudomonadati</taxon>
        <taxon>Pseudomonadota</taxon>
        <taxon>Gammaproteobacteria</taxon>
        <taxon>Oceanospirillales</taxon>
        <taxon>Oceanospirillaceae</taxon>
        <taxon>Marinobacterium</taxon>
    </lineage>
</organism>
<dbReference type="PANTHER" id="PTHR47894:SF4">
    <property type="entry name" value="HTH-TYPE TRANSCRIPTIONAL REGULATOR GADX"/>
    <property type="match status" value="1"/>
</dbReference>
<proteinExistence type="predicted"/>
<dbReference type="InterPro" id="IPR020449">
    <property type="entry name" value="Tscrpt_reg_AraC-type_HTH"/>
</dbReference>
<dbReference type="PRINTS" id="PR00032">
    <property type="entry name" value="HTHARAC"/>
</dbReference>
<dbReference type="PANTHER" id="PTHR47894">
    <property type="entry name" value="HTH-TYPE TRANSCRIPTIONAL REGULATOR GADX"/>
    <property type="match status" value="1"/>
</dbReference>
<keyword evidence="1" id="KW-0805">Transcription regulation</keyword>
<evidence type="ECO:0000259" key="4">
    <source>
        <dbReference type="PROSITE" id="PS01124"/>
    </source>
</evidence>
<evidence type="ECO:0000313" key="6">
    <source>
        <dbReference type="Proteomes" id="UP000538931"/>
    </source>
</evidence>
<protein>
    <submittedName>
        <fullName evidence="5">Helix-turn-helix transcriptional regulator</fullName>
    </submittedName>
</protein>
<keyword evidence="2" id="KW-0238">DNA-binding</keyword>
<dbReference type="PROSITE" id="PS01124">
    <property type="entry name" value="HTH_ARAC_FAMILY_2"/>
    <property type="match status" value="1"/>
</dbReference>
<evidence type="ECO:0000256" key="3">
    <source>
        <dbReference type="ARBA" id="ARBA00023163"/>
    </source>
</evidence>
<reference evidence="5 6" key="1">
    <citation type="submission" date="2020-07" db="EMBL/GenBank/DDBJ databases">
        <title>Bacterium isolated from marien macroalgae.</title>
        <authorList>
            <person name="Zhu K."/>
            <person name="Lu D."/>
            <person name="Du Z."/>
        </authorList>
    </citation>
    <scope>NUCLEOTIDE SEQUENCE [LARGE SCALE GENOMIC DNA]</scope>
    <source>
        <strain evidence="5 6">3-1745</strain>
    </source>
</reference>
<name>A0A7W2A9J0_9GAMM</name>
<dbReference type="GO" id="GO:0003700">
    <property type="term" value="F:DNA-binding transcription factor activity"/>
    <property type="evidence" value="ECO:0007669"/>
    <property type="project" value="InterPro"/>
</dbReference>
<dbReference type="GO" id="GO:0005829">
    <property type="term" value="C:cytosol"/>
    <property type="evidence" value="ECO:0007669"/>
    <property type="project" value="TreeGrafter"/>
</dbReference>
<dbReference type="InterPro" id="IPR009057">
    <property type="entry name" value="Homeodomain-like_sf"/>
</dbReference>
<sequence>MGHTGIAAMRGETRLSHQVHDIICNNLSTIAVDTLCAQLAMSESTLRRKLKEEGSSVREIKNRARLGMGLHLLQTTRDSISAISDRCGYQSQSRFTQRFKDHFGLTPTELRKTIGD</sequence>
<dbReference type="Proteomes" id="UP000538931">
    <property type="component" value="Unassembled WGS sequence"/>
</dbReference>
<accession>A0A7W2A9J0</accession>
<evidence type="ECO:0000256" key="2">
    <source>
        <dbReference type="ARBA" id="ARBA00023125"/>
    </source>
</evidence>
<dbReference type="InterPro" id="IPR018062">
    <property type="entry name" value="HTH_AraC-typ_CS"/>
</dbReference>
<dbReference type="EMBL" id="JACEMT010000013">
    <property type="protein sequence ID" value="MBA4500816.1"/>
    <property type="molecule type" value="Genomic_DNA"/>
</dbReference>
<dbReference type="Gene3D" id="1.10.10.60">
    <property type="entry name" value="Homeodomain-like"/>
    <property type="match status" value="1"/>
</dbReference>
<evidence type="ECO:0000313" key="5">
    <source>
        <dbReference type="EMBL" id="MBA4500816.1"/>
    </source>
</evidence>
<gene>
    <name evidence="5" type="ORF">H1S06_00285</name>
</gene>
<keyword evidence="6" id="KW-1185">Reference proteome</keyword>
<comment type="caution">
    <text evidence="5">The sequence shown here is derived from an EMBL/GenBank/DDBJ whole genome shotgun (WGS) entry which is preliminary data.</text>
</comment>
<feature type="domain" description="HTH araC/xylS-type" evidence="4">
    <location>
        <begin position="17"/>
        <end position="113"/>
    </location>
</feature>
<dbReference type="PROSITE" id="PS00041">
    <property type="entry name" value="HTH_ARAC_FAMILY_1"/>
    <property type="match status" value="1"/>
</dbReference>
<dbReference type="AlphaFoldDB" id="A0A7W2A9J0"/>